<sequence length="299" mass="32841">MDAASSLRVETLTDAVPTADTAADDGPVSIRRPETLRAPLVFASPHSGRRYSDAFLQDTALSLVQLRRSEDAYIDELFSAAPACGAPMVRANFPRVYLDPNRAIDEIDPQLFIDAPRSGNTPSPRTRAGLGVIPRIGAEGEPVYPHRLPISEATDRLDRLYRPYHEALEEELAAVTRAFGFVILIDAHSMPSRGNRHIDIVIGDRHGASAAPGIVDQVEAAARNSGFRTARNEPYAGGHSTEFYGRPLLNRHAVQIEVNRALYLNESDVTRSGTFETTRTRLTAFIADLCSRPWGVELR</sequence>
<dbReference type="Gene3D" id="3.40.630.40">
    <property type="entry name" value="Zn-dependent exopeptidases"/>
    <property type="match status" value="1"/>
</dbReference>
<dbReference type="Proteomes" id="UP001310692">
    <property type="component" value="Unassembled WGS sequence"/>
</dbReference>
<reference evidence="1 2" key="1">
    <citation type="submission" date="2024-01" db="EMBL/GenBank/DDBJ databases">
        <title>Hyphobacterium bacterium isolated from marine sediment.</title>
        <authorList>
            <person name="Zhao S."/>
        </authorList>
    </citation>
    <scope>NUCLEOTIDE SEQUENCE [LARGE SCALE GENOMIC DNA]</scope>
    <source>
        <strain evidence="1 2">Y60-23</strain>
    </source>
</reference>
<comment type="caution">
    <text evidence="1">The sequence shown here is derived from an EMBL/GenBank/DDBJ whole genome shotgun (WGS) entry which is preliminary data.</text>
</comment>
<evidence type="ECO:0000313" key="2">
    <source>
        <dbReference type="Proteomes" id="UP001310692"/>
    </source>
</evidence>
<dbReference type="SUPFAM" id="SSF53187">
    <property type="entry name" value="Zn-dependent exopeptidases"/>
    <property type="match status" value="1"/>
</dbReference>
<keyword evidence="2" id="KW-1185">Reference proteome</keyword>
<name>A0ABU7LZ81_9PROT</name>
<evidence type="ECO:0000313" key="1">
    <source>
        <dbReference type="EMBL" id="MEE2566500.1"/>
    </source>
</evidence>
<dbReference type="RefSeq" id="WP_330196040.1">
    <property type="nucleotide sequence ID" value="NZ_JAZDRO010000002.1"/>
</dbReference>
<organism evidence="1 2">
    <name type="scientific">Hyphobacterium marinum</name>
    <dbReference type="NCBI Taxonomy" id="3116574"/>
    <lineage>
        <taxon>Bacteria</taxon>
        <taxon>Pseudomonadati</taxon>
        <taxon>Pseudomonadota</taxon>
        <taxon>Alphaproteobacteria</taxon>
        <taxon>Maricaulales</taxon>
        <taxon>Maricaulaceae</taxon>
        <taxon>Hyphobacterium</taxon>
    </lineage>
</organism>
<dbReference type="Pfam" id="PF05013">
    <property type="entry name" value="FGase"/>
    <property type="match status" value="1"/>
</dbReference>
<protein>
    <submittedName>
        <fullName evidence="1">N-formylglutamate amidohydrolase</fullName>
    </submittedName>
</protein>
<dbReference type="EMBL" id="JAZDRO010000002">
    <property type="protein sequence ID" value="MEE2566500.1"/>
    <property type="molecule type" value="Genomic_DNA"/>
</dbReference>
<dbReference type="InterPro" id="IPR007709">
    <property type="entry name" value="N-FG_amidohydro"/>
</dbReference>
<accession>A0ABU7LZ81</accession>
<gene>
    <name evidence="1" type="ORF">V0U35_07375</name>
</gene>
<proteinExistence type="predicted"/>